<dbReference type="AlphaFoldDB" id="A0A8X7ZCE1"/>
<dbReference type="OrthoDB" id="1898716at2759"/>
<evidence type="ECO:0000259" key="2">
    <source>
        <dbReference type="PROSITE" id="PS50066"/>
    </source>
</evidence>
<dbReference type="InterPro" id="IPR033896">
    <property type="entry name" value="MEF2-like_N"/>
</dbReference>
<feature type="transmembrane region" description="Helical" evidence="1">
    <location>
        <begin position="87"/>
        <end position="107"/>
    </location>
</feature>
<protein>
    <recommendedName>
        <fullName evidence="2">MADS-box domain-containing protein</fullName>
    </recommendedName>
</protein>
<evidence type="ECO:0000313" key="3">
    <source>
        <dbReference type="EMBL" id="KAG6767294.1"/>
    </source>
</evidence>
<dbReference type="InterPro" id="IPR002100">
    <property type="entry name" value="TF_MADSbox"/>
</dbReference>
<dbReference type="Proteomes" id="UP000886885">
    <property type="component" value="Chromosome 7D"/>
</dbReference>
<dbReference type="Pfam" id="PF00319">
    <property type="entry name" value="SRF-TF"/>
    <property type="match status" value="1"/>
</dbReference>
<sequence length="400" mass="45664">MGRVKLQIKRIENNTNRQVTFSKRRNGLIKKAYELAILCDIDIALIMFSPSGRLSHFSGKRRLEDVIARYINMSEHDRDFRYVVTKLYDFVLGYVLFFFFFVLQHYMNSFFHVFCSCGIQNREVDRTATRVYCFLKSCHGFGIFFSFHTWSALMDFLFLVQIKEIQLEARNLQHQLYMAEEQLRLYEPDPLKITSMMELESCEKTLLDTMARLEERKKCILSNPAVSTYDPSSMQMFLDTNGGMPDFENDIVSWLPENGNNPSSVRVGSDQSSCVPVSNQSSMTLFDALSHATNNLNANHCNNMEGSNINNSNSEVFPSWYQAFSSLSSTELLSAFMPPTSFSAVKVSPLLGIVEVLCPSFTSMLQQPQAETTSSCLQMPSSTADQCSDYENQIKQSKVE</sequence>
<proteinExistence type="predicted"/>
<dbReference type="InterPro" id="IPR050142">
    <property type="entry name" value="MADS-box/MEF2_TF"/>
</dbReference>
<dbReference type="FunFam" id="3.40.1810.10:FF:000028">
    <property type="entry name" value="Agamous-like MADS-box protein AGL66 isoform A"/>
    <property type="match status" value="1"/>
</dbReference>
<dbReference type="GO" id="GO:0000977">
    <property type="term" value="F:RNA polymerase II transcription regulatory region sequence-specific DNA binding"/>
    <property type="evidence" value="ECO:0007669"/>
    <property type="project" value="InterPro"/>
</dbReference>
<evidence type="ECO:0000256" key="1">
    <source>
        <dbReference type="SAM" id="Phobius"/>
    </source>
</evidence>
<dbReference type="CDD" id="cd00265">
    <property type="entry name" value="MADS_MEF2_like"/>
    <property type="match status" value="1"/>
</dbReference>
<keyword evidence="1" id="KW-1133">Transmembrane helix</keyword>
<dbReference type="GO" id="GO:0046983">
    <property type="term" value="F:protein dimerization activity"/>
    <property type="evidence" value="ECO:0007669"/>
    <property type="project" value="InterPro"/>
</dbReference>
<dbReference type="PROSITE" id="PS00350">
    <property type="entry name" value="MADS_BOX_1"/>
    <property type="match status" value="1"/>
</dbReference>
<gene>
    <name evidence="3" type="ORF">POTOM_028491</name>
</gene>
<feature type="domain" description="MADS-box" evidence="2">
    <location>
        <begin position="1"/>
        <end position="61"/>
    </location>
</feature>
<dbReference type="EMBL" id="JAAWWB010000014">
    <property type="protein sequence ID" value="KAG6767294.1"/>
    <property type="molecule type" value="Genomic_DNA"/>
</dbReference>
<reference evidence="3" key="1">
    <citation type="journal article" date="2020" name="bioRxiv">
        <title>Hybrid origin of Populus tomentosa Carr. identified through genome sequencing and phylogenomic analysis.</title>
        <authorList>
            <person name="An X."/>
            <person name="Gao K."/>
            <person name="Chen Z."/>
            <person name="Li J."/>
            <person name="Yang X."/>
            <person name="Yang X."/>
            <person name="Zhou J."/>
            <person name="Guo T."/>
            <person name="Zhao T."/>
            <person name="Huang S."/>
            <person name="Miao D."/>
            <person name="Khan W.U."/>
            <person name="Rao P."/>
            <person name="Ye M."/>
            <person name="Lei B."/>
            <person name="Liao W."/>
            <person name="Wang J."/>
            <person name="Ji L."/>
            <person name="Li Y."/>
            <person name="Guo B."/>
            <person name="Mustafa N.S."/>
            <person name="Li S."/>
            <person name="Yun Q."/>
            <person name="Keller S.R."/>
            <person name="Mao J."/>
            <person name="Zhang R."/>
            <person name="Strauss S.H."/>
        </authorList>
    </citation>
    <scope>NUCLEOTIDE SEQUENCE</scope>
    <source>
        <strain evidence="3">GM15</strain>
        <tissue evidence="3">Leaf</tissue>
    </source>
</reference>
<evidence type="ECO:0000313" key="4">
    <source>
        <dbReference type="Proteomes" id="UP000886885"/>
    </source>
</evidence>
<dbReference type="GO" id="GO:0045944">
    <property type="term" value="P:positive regulation of transcription by RNA polymerase II"/>
    <property type="evidence" value="ECO:0007669"/>
    <property type="project" value="InterPro"/>
</dbReference>
<name>A0A8X7ZCE1_POPTO</name>
<dbReference type="PROSITE" id="PS50066">
    <property type="entry name" value="MADS_BOX_2"/>
    <property type="match status" value="1"/>
</dbReference>
<comment type="caution">
    <text evidence="3">The sequence shown here is derived from an EMBL/GenBank/DDBJ whole genome shotgun (WGS) entry which is preliminary data.</text>
</comment>
<dbReference type="PANTHER" id="PTHR48019">
    <property type="entry name" value="SERUM RESPONSE FACTOR HOMOLOG"/>
    <property type="match status" value="1"/>
</dbReference>
<organism evidence="3 4">
    <name type="scientific">Populus tomentosa</name>
    <name type="common">Chinese white poplar</name>
    <dbReference type="NCBI Taxonomy" id="118781"/>
    <lineage>
        <taxon>Eukaryota</taxon>
        <taxon>Viridiplantae</taxon>
        <taxon>Streptophyta</taxon>
        <taxon>Embryophyta</taxon>
        <taxon>Tracheophyta</taxon>
        <taxon>Spermatophyta</taxon>
        <taxon>Magnoliopsida</taxon>
        <taxon>eudicotyledons</taxon>
        <taxon>Gunneridae</taxon>
        <taxon>Pentapetalae</taxon>
        <taxon>rosids</taxon>
        <taxon>fabids</taxon>
        <taxon>Malpighiales</taxon>
        <taxon>Salicaceae</taxon>
        <taxon>Saliceae</taxon>
        <taxon>Populus</taxon>
    </lineage>
</organism>
<keyword evidence="4" id="KW-1185">Reference proteome</keyword>
<keyword evidence="1" id="KW-0812">Transmembrane</keyword>
<keyword evidence="1" id="KW-0472">Membrane</keyword>
<accession>A0A8X7ZCE1</accession>
<dbReference type="SMART" id="SM00432">
    <property type="entry name" value="MADS"/>
    <property type="match status" value="1"/>
</dbReference>